<sequence length="64" mass="7792">MPPKPLPSGIPPKSWTWRELQERWDGFWYIRDQRDPKWDTDSRINIAFVKFLDWLSAEEEDVKS</sequence>
<reference evidence="1" key="1">
    <citation type="journal article" date="2015" name="Nature">
        <title>Complex archaea that bridge the gap between prokaryotes and eukaryotes.</title>
        <authorList>
            <person name="Spang A."/>
            <person name="Saw J.H."/>
            <person name="Jorgensen S.L."/>
            <person name="Zaremba-Niedzwiedzka K."/>
            <person name="Martijn J."/>
            <person name="Lind A.E."/>
            <person name="van Eijk R."/>
            <person name="Schleper C."/>
            <person name="Guy L."/>
            <person name="Ettema T.J."/>
        </authorList>
    </citation>
    <scope>NUCLEOTIDE SEQUENCE</scope>
</reference>
<dbReference type="AlphaFoldDB" id="A0A0F9F795"/>
<proteinExistence type="predicted"/>
<comment type="caution">
    <text evidence="1">The sequence shown here is derived from an EMBL/GenBank/DDBJ whole genome shotgun (WGS) entry which is preliminary data.</text>
</comment>
<organism evidence="1">
    <name type="scientific">marine sediment metagenome</name>
    <dbReference type="NCBI Taxonomy" id="412755"/>
    <lineage>
        <taxon>unclassified sequences</taxon>
        <taxon>metagenomes</taxon>
        <taxon>ecological metagenomes</taxon>
    </lineage>
</organism>
<name>A0A0F9F795_9ZZZZ</name>
<accession>A0A0F9F795</accession>
<protein>
    <submittedName>
        <fullName evidence="1">Uncharacterized protein</fullName>
    </submittedName>
</protein>
<gene>
    <name evidence="1" type="ORF">LCGC14_2340470</name>
</gene>
<dbReference type="EMBL" id="LAZR01033847">
    <property type="protein sequence ID" value="KKL46947.1"/>
    <property type="molecule type" value="Genomic_DNA"/>
</dbReference>
<evidence type="ECO:0000313" key="1">
    <source>
        <dbReference type="EMBL" id="KKL46947.1"/>
    </source>
</evidence>